<accession>A0A6A6I109</accession>
<keyword evidence="2" id="KW-0560">Oxidoreductase</keyword>
<dbReference type="PANTHER" id="PTHR24320:SF283">
    <property type="entry name" value="RETINOL DEHYDROGENASE 11"/>
    <property type="match status" value="1"/>
</dbReference>
<dbReference type="SUPFAM" id="SSF51735">
    <property type="entry name" value="NAD(P)-binding Rossmann-fold domains"/>
    <property type="match status" value="1"/>
</dbReference>
<dbReference type="Gene3D" id="3.40.50.720">
    <property type="entry name" value="NAD(P)-binding Rossmann-like Domain"/>
    <property type="match status" value="1"/>
</dbReference>
<dbReference type="OrthoDB" id="191139at2759"/>
<dbReference type="InterPro" id="IPR036291">
    <property type="entry name" value="NAD(P)-bd_dom_sf"/>
</dbReference>
<evidence type="ECO:0000313" key="4">
    <source>
        <dbReference type="Proteomes" id="UP000800094"/>
    </source>
</evidence>
<dbReference type="GO" id="GO:0016491">
    <property type="term" value="F:oxidoreductase activity"/>
    <property type="evidence" value="ECO:0007669"/>
    <property type="project" value="UniProtKB-KW"/>
</dbReference>
<dbReference type="RefSeq" id="XP_033679188.1">
    <property type="nucleotide sequence ID" value="XM_033826087.1"/>
</dbReference>
<dbReference type="PRINTS" id="PR00081">
    <property type="entry name" value="GDHRDH"/>
</dbReference>
<dbReference type="Pfam" id="PF00106">
    <property type="entry name" value="adh_short"/>
    <property type="match status" value="1"/>
</dbReference>
<organism evidence="3 4">
    <name type="scientific">Trematosphaeria pertusa</name>
    <dbReference type="NCBI Taxonomy" id="390896"/>
    <lineage>
        <taxon>Eukaryota</taxon>
        <taxon>Fungi</taxon>
        <taxon>Dikarya</taxon>
        <taxon>Ascomycota</taxon>
        <taxon>Pezizomycotina</taxon>
        <taxon>Dothideomycetes</taxon>
        <taxon>Pleosporomycetidae</taxon>
        <taxon>Pleosporales</taxon>
        <taxon>Massarineae</taxon>
        <taxon>Trematosphaeriaceae</taxon>
        <taxon>Trematosphaeria</taxon>
    </lineage>
</organism>
<dbReference type="InterPro" id="IPR002347">
    <property type="entry name" value="SDR_fam"/>
</dbReference>
<dbReference type="Proteomes" id="UP000800094">
    <property type="component" value="Unassembled WGS sequence"/>
</dbReference>
<protein>
    <submittedName>
        <fullName evidence="3">Dehydrogenase</fullName>
    </submittedName>
</protein>
<dbReference type="AlphaFoldDB" id="A0A6A6I109"/>
<evidence type="ECO:0000313" key="3">
    <source>
        <dbReference type="EMBL" id="KAF2244184.1"/>
    </source>
</evidence>
<keyword evidence="4" id="KW-1185">Reference proteome</keyword>
<sequence>MSNPTFGPSTTAEEVTALFSPQIKNKTILITGVSPNGLGLHTARALATHSPRLLILAARSQASLAAAQNAIASVAPGCPTRLLTLDLSSTRAVREAAQTVNSWTDVEGIDVLINNAGIMSTPWGTSEDGVELQFATNHLGPWLFTNLVMGKIVQAGGRVVFLSSLGHVYGGVRFGDVNFNEGKEYDPDVAYGQSKTANILAAIAVAEKLKAKGVTAFSVHPGLVLTNLTRQVPMEVFKEKGFVDDNGNLLVPSKSHSQGCATILVAALDPNIADRSGAYLCDCKVDHDDPWAEHAKGRENAEKLWALSEKLVGQTFEY</sequence>
<name>A0A6A6I109_9PLEO</name>
<evidence type="ECO:0000256" key="1">
    <source>
        <dbReference type="ARBA" id="ARBA00006484"/>
    </source>
</evidence>
<reference evidence="3" key="1">
    <citation type="journal article" date="2020" name="Stud. Mycol.">
        <title>101 Dothideomycetes genomes: a test case for predicting lifestyles and emergence of pathogens.</title>
        <authorList>
            <person name="Haridas S."/>
            <person name="Albert R."/>
            <person name="Binder M."/>
            <person name="Bloem J."/>
            <person name="Labutti K."/>
            <person name="Salamov A."/>
            <person name="Andreopoulos B."/>
            <person name="Baker S."/>
            <person name="Barry K."/>
            <person name="Bills G."/>
            <person name="Bluhm B."/>
            <person name="Cannon C."/>
            <person name="Castanera R."/>
            <person name="Culley D."/>
            <person name="Daum C."/>
            <person name="Ezra D."/>
            <person name="Gonzalez J."/>
            <person name="Henrissat B."/>
            <person name="Kuo A."/>
            <person name="Liang C."/>
            <person name="Lipzen A."/>
            <person name="Lutzoni F."/>
            <person name="Magnuson J."/>
            <person name="Mondo S."/>
            <person name="Nolan M."/>
            <person name="Ohm R."/>
            <person name="Pangilinan J."/>
            <person name="Park H.-J."/>
            <person name="Ramirez L."/>
            <person name="Alfaro M."/>
            <person name="Sun H."/>
            <person name="Tritt A."/>
            <person name="Yoshinaga Y."/>
            <person name="Zwiers L.-H."/>
            <person name="Turgeon B."/>
            <person name="Goodwin S."/>
            <person name="Spatafora J."/>
            <person name="Crous P."/>
            <person name="Grigoriev I."/>
        </authorList>
    </citation>
    <scope>NUCLEOTIDE SEQUENCE</scope>
    <source>
        <strain evidence="3">CBS 122368</strain>
    </source>
</reference>
<proteinExistence type="inferred from homology"/>
<dbReference type="PANTHER" id="PTHR24320">
    <property type="entry name" value="RETINOL DEHYDROGENASE"/>
    <property type="match status" value="1"/>
</dbReference>
<gene>
    <name evidence="3" type="ORF">BU26DRAFT_491563</name>
</gene>
<comment type="similarity">
    <text evidence="1">Belongs to the short-chain dehydrogenases/reductases (SDR) family.</text>
</comment>
<evidence type="ECO:0000256" key="2">
    <source>
        <dbReference type="ARBA" id="ARBA00023002"/>
    </source>
</evidence>
<dbReference type="GeneID" id="54579417"/>
<dbReference type="EMBL" id="ML987203">
    <property type="protein sequence ID" value="KAF2244184.1"/>
    <property type="molecule type" value="Genomic_DNA"/>
</dbReference>